<protein>
    <submittedName>
        <fullName evidence="2">Uncharacterized protein</fullName>
    </submittedName>
</protein>
<dbReference type="InterPro" id="IPR009057">
    <property type="entry name" value="Homeodomain-like_sf"/>
</dbReference>
<dbReference type="Pfam" id="PF13384">
    <property type="entry name" value="HTH_23"/>
    <property type="match status" value="1"/>
</dbReference>
<organism evidence="2 3">
    <name type="scientific">Acrocarpospora corrugata</name>
    <dbReference type="NCBI Taxonomy" id="35763"/>
    <lineage>
        <taxon>Bacteria</taxon>
        <taxon>Bacillati</taxon>
        <taxon>Actinomycetota</taxon>
        <taxon>Actinomycetes</taxon>
        <taxon>Streptosporangiales</taxon>
        <taxon>Streptosporangiaceae</taxon>
        <taxon>Acrocarpospora</taxon>
    </lineage>
</organism>
<evidence type="ECO:0000313" key="3">
    <source>
        <dbReference type="Proteomes" id="UP000334990"/>
    </source>
</evidence>
<reference evidence="2 3" key="1">
    <citation type="submission" date="2019-10" db="EMBL/GenBank/DDBJ databases">
        <title>Whole genome shotgun sequence of Acrocarpospora corrugata NBRC 13972.</title>
        <authorList>
            <person name="Ichikawa N."/>
            <person name="Kimura A."/>
            <person name="Kitahashi Y."/>
            <person name="Komaki H."/>
            <person name="Oguchi A."/>
        </authorList>
    </citation>
    <scope>NUCLEOTIDE SEQUENCE [LARGE SCALE GENOMIC DNA]</scope>
    <source>
        <strain evidence="2 3">NBRC 13972</strain>
    </source>
</reference>
<name>A0A5M3W321_9ACTN</name>
<feature type="region of interest" description="Disordered" evidence="1">
    <location>
        <begin position="1"/>
        <end position="20"/>
    </location>
</feature>
<dbReference type="EMBL" id="BLAD01000068">
    <property type="protein sequence ID" value="GES03425.1"/>
    <property type="molecule type" value="Genomic_DNA"/>
</dbReference>
<evidence type="ECO:0000256" key="1">
    <source>
        <dbReference type="SAM" id="MobiDB-lite"/>
    </source>
</evidence>
<dbReference type="AlphaFoldDB" id="A0A5M3W321"/>
<proteinExistence type="predicted"/>
<comment type="caution">
    <text evidence="2">The sequence shown here is derived from an EMBL/GenBank/DDBJ whole genome shotgun (WGS) entry which is preliminary data.</text>
</comment>
<evidence type="ECO:0000313" key="2">
    <source>
        <dbReference type="EMBL" id="GES03425.1"/>
    </source>
</evidence>
<dbReference type="Proteomes" id="UP000334990">
    <property type="component" value="Unassembled WGS sequence"/>
</dbReference>
<dbReference type="SUPFAM" id="SSF46689">
    <property type="entry name" value="Homeodomain-like"/>
    <property type="match status" value="1"/>
</dbReference>
<gene>
    <name evidence="2" type="ORF">Acor_54910</name>
</gene>
<keyword evidence="3" id="KW-1185">Reference proteome</keyword>
<feature type="region of interest" description="Disordered" evidence="1">
    <location>
        <begin position="82"/>
        <end position="119"/>
    </location>
</feature>
<sequence length="152" mass="16085">MFKQYNRGMRYPDGGGLTAEGRAKREQVRFEAAELFAAGLTPPQVAHQLRVTRKSANLWHRAWKNGGKAALASKGPAGIAVPAGRAADRGPGVGAGTRSDRARVAGPAMDSGQDQHADRRVDRGLLHAARDLLPAASDRMVATGPDPTRGRA</sequence>
<accession>A0A5M3W321</accession>